<keyword evidence="2" id="KW-1185">Reference proteome</keyword>
<dbReference type="Proteomes" id="UP000799444">
    <property type="component" value="Unassembled WGS sequence"/>
</dbReference>
<evidence type="ECO:0000313" key="2">
    <source>
        <dbReference type="Proteomes" id="UP000799444"/>
    </source>
</evidence>
<dbReference type="EMBL" id="ML996230">
    <property type="protein sequence ID" value="KAF2729969.1"/>
    <property type="molecule type" value="Genomic_DNA"/>
</dbReference>
<name>A0A9P4QNX4_9PLEO</name>
<reference evidence="1" key="1">
    <citation type="journal article" date="2020" name="Stud. Mycol.">
        <title>101 Dothideomycetes genomes: a test case for predicting lifestyles and emergence of pathogens.</title>
        <authorList>
            <person name="Haridas S."/>
            <person name="Albert R."/>
            <person name="Binder M."/>
            <person name="Bloem J."/>
            <person name="Labutti K."/>
            <person name="Salamov A."/>
            <person name="Andreopoulos B."/>
            <person name="Baker S."/>
            <person name="Barry K."/>
            <person name="Bills G."/>
            <person name="Bluhm B."/>
            <person name="Cannon C."/>
            <person name="Castanera R."/>
            <person name="Culley D."/>
            <person name="Daum C."/>
            <person name="Ezra D."/>
            <person name="Gonzalez J."/>
            <person name="Henrissat B."/>
            <person name="Kuo A."/>
            <person name="Liang C."/>
            <person name="Lipzen A."/>
            <person name="Lutzoni F."/>
            <person name="Magnuson J."/>
            <person name="Mondo S."/>
            <person name="Nolan M."/>
            <person name="Ohm R."/>
            <person name="Pangilinan J."/>
            <person name="Park H.-J."/>
            <person name="Ramirez L."/>
            <person name="Alfaro M."/>
            <person name="Sun H."/>
            <person name="Tritt A."/>
            <person name="Yoshinaga Y."/>
            <person name="Zwiers L.-H."/>
            <person name="Turgeon B."/>
            <person name="Goodwin S."/>
            <person name="Spatafora J."/>
            <person name="Crous P."/>
            <person name="Grigoriev I."/>
        </authorList>
    </citation>
    <scope>NUCLEOTIDE SEQUENCE</scope>
    <source>
        <strain evidence="1">CBS 125425</strain>
    </source>
</reference>
<proteinExistence type="predicted"/>
<accession>A0A9P4QNX4</accession>
<gene>
    <name evidence="1" type="ORF">EJ04DRAFT_57558</name>
</gene>
<comment type="caution">
    <text evidence="1">The sequence shown here is derived from an EMBL/GenBank/DDBJ whole genome shotgun (WGS) entry which is preliminary data.</text>
</comment>
<dbReference type="AlphaFoldDB" id="A0A9P4QNX4"/>
<evidence type="ECO:0000313" key="1">
    <source>
        <dbReference type="EMBL" id="KAF2729969.1"/>
    </source>
</evidence>
<sequence>MAEISVCSLGLASVILHPLSRSCLDFSPPPSQRLPLSRPLSSPPLSPSPLPASAALSTFTCARSVDCCRSLCLCLDPPPPPVREKTVSR</sequence>
<organism evidence="1 2">
    <name type="scientific">Polyplosphaeria fusca</name>
    <dbReference type="NCBI Taxonomy" id="682080"/>
    <lineage>
        <taxon>Eukaryota</taxon>
        <taxon>Fungi</taxon>
        <taxon>Dikarya</taxon>
        <taxon>Ascomycota</taxon>
        <taxon>Pezizomycotina</taxon>
        <taxon>Dothideomycetes</taxon>
        <taxon>Pleosporomycetidae</taxon>
        <taxon>Pleosporales</taxon>
        <taxon>Tetraplosphaeriaceae</taxon>
        <taxon>Polyplosphaeria</taxon>
    </lineage>
</organism>
<protein>
    <submittedName>
        <fullName evidence="1">Uncharacterized protein</fullName>
    </submittedName>
</protein>